<reference evidence="7" key="1">
    <citation type="journal article" date="2023" name="Nat. Commun.">
        <title>Diploid and tetraploid genomes of Acorus and the evolution of monocots.</title>
        <authorList>
            <person name="Ma L."/>
            <person name="Liu K.W."/>
            <person name="Li Z."/>
            <person name="Hsiao Y.Y."/>
            <person name="Qi Y."/>
            <person name="Fu T."/>
            <person name="Tang G.D."/>
            <person name="Zhang D."/>
            <person name="Sun W.H."/>
            <person name="Liu D.K."/>
            <person name="Li Y."/>
            <person name="Chen G.Z."/>
            <person name="Liu X.D."/>
            <person name="Liao X.Y."/>
            <person name="Jiang Y.T."/>
            <person name="Yu X."/>
            <person name="Hao Y."/>
            <person name="Huang J."/>
            <person name="Zhao X.W."/>
            <person name="Ke S."/>
            <person name="Chen Y.Y."/>
            <person name="Wu W.L."/>
            <person name="Hsu J.L."/>
            <person name="Lin Y.F."/>
            <person name="Huang M.D."/>
            <person name="Li C.Y."/>
            <person name="Huang L."/>
            <person name="Wang Z.W."/>
            <person name="Zhao X."/>
            <person name="Zhong W.Y."/>
            <person name="Peng D.H."/>
            <person name="Ahmad S."/>
            <person name="Lan S."/>
            <person name="Zhang J.S."/>
            <person name="Tsai W.C."/>
            <person name="Van de Peer Y."/>
            <person name="Liu Z.J."/>
        </authorList>
    </citation>
    <scope>NUCLEOTIDE SEQUENCE</scope>
    <source>
        <strain evidence="7">SCP</strain>
    </source>
</reference>
<dbReference type="GO" id="GO:0003677">
    <property type="term" value="F:DNA binding"/>
    <property type="evidence" value="ECO:0007669"/>
    <property type="project" value="UniProtKB-KW"/>
</dbReference>
<protein>
    <recommendedName>
        <fullName evidence="6">TF-B3 domain-containing protein</fullName>
    </recommendedName>
</protein>
<name>A0AAV9BIB3_ACOGR</name>
<keyword evidence="3" id="KW-0238">DNA-binding</keyword>
<evidence type="ECO:0000256" key="4">
    <source>
        <dbReference type="ARBA" id="ARBA00023163"/>
    </source>
</evidence>
<sequence length="62" mass="7411">MKMKKWNNANYYVLAGKEWMQFVRRNKLETGANVVLLWAFYLSCLDRKLCFGIDIVHIPHVH</sequence>
<dbReference type="PROSITE" id="PS50863">
    <property type="entry name" value="B3"/>
    <property type="match status" value="1"/>
</dbReference>
<dbReference type="SUPFAM" id="SSF101936">
    <property type="entry name" value="DNA-binding pseudobarrel domain"/>
    <property type="match status" value="1"/>
</dbReference>
<accession>A0AAV9BIB3</accession>
<evidence type="ECO:0000256" key="2">
    <source>
        <dbReference type="ARBA" id="ARBA00023015"/>
    </source>
</evidence>
<keyword evidence="4" id="KW-0804">Transcription</keyword>
<dbReference type="Proteomes" id="UP001179952">
    <property type="component" value="Unassembled WGS sequence"/>
</dbReference>
<comment type="caution">
    <text evidence="7">The sequence shown here is derived from an EMBL/GenBank/DDBJ whole genome shotgun (WGS) entry which is preliminary data.</text>
</comment>
<keyword evidence="5" id="KW-0539">Nucleus</keyword>
<dbReference type="Gene3D" id="2.40.330.10">
    <property type="entry name" value="DNA-binding pseudobarrel domain"/>
    <property type="match status" value="1"/>
</dbReference>
<gene>
    <name evidence="7" type="ORF">QJS04_geneDACA011042</name>
</gene>
<evidence type="ECO:0000313" key="8">
    <source>
        <dbReference type="Proteomes" id="UP001179952"/>
    </source>
</evidence>
<feature type="domain" description="TF-B3" evidence="6">
    <location>
        <begin position="1"/>
        <end position="59"/>
    </location>
</feature>
<evidence type="ECO:0000256" key="1">
    <source>
        <dbReference type="ARBA" id="ARBA00004123"/>
    </source>
</evidence>
<evidence type="ECO:0000313" key="7">
    <source>
        <dbReference type="EMBL" id="KAK1276009.1"/>
    </source>
</evidence>
<evidence type="ECO:0000256" key="5">
    <source>
        <dbReference type="ARBA" id="ARBA00023242"/>
    </source>
</evidence>
<dbReference type="InterPro" id="IPR003340">
    <property type="entry name" value="B3_DNA-bd"/>
</dbReference>
<reference evidence="7" key="2">
    <citation type="submission" date="2023-06" db="EMBL/GenBank/DDBJ databases">
        <authorList>
            <person name="Ma L."/>
            <person name="Liu K.-W."/>
            <person name="Li Z."/>
            <person name="Hsiao Y.-Y."/>
            <person name="Qi Y."/>
            <person name="Fu T."/>
            <person name="Tang G."/>
            <person name="Zhang D."/>
            <person name="Sun W.-H."/>
            <person name="Liu D.-K."/>
            <person name="Li Y."/>
            <person name="Chen G.-Z."/>
            <person name="Liu X.-D."/>
            <person name="Liao X.-Y."/>
            <person name="Jiang Y.-T."/>
            <person name="Yu X."/>
            <person name="Hao Y."/>
            <person name="Huang J."/>
            <person name="Zhao X.-W."/>
            <person name="Ke S."/>
            <person name="Chen Y.-Y."/>
            <person name="Wu W.-L."/>
            <person name="Hsu J.-L."/>
            <person name="Lin Y.-F."/>
            <person name="Huang M.-D."/>
            <person name="Li C.-Y."/>
            <person name="Huang L."/>
            <person name="Wang Z.-W."/>
            <person name="Zhao X."/>
            <person name="Zhong W.-Y."/>
            <person name="Peng D.-H."/>
            <person name="Ahmad S."/>
            <person name="Lan S."/>
            <person name="Zhang J.-S."/>
            <person name="Tsai W.-C."/>
            <person name="Van De Peer Y."/>
            <person name="Liu Z.-J."/>
        </authorList>
    </citation>
    <scope>NUCLEOTIDE SEQUENCE</scope>
    <source>
        <strain evidence="7">SCP</strain>
        <tissue evidence="7">Leaves</tissue>
    </source>
</reference>
<dbReference type="InterPro" id="IPR015300">
    <property type="entry name" value="DNA-bd_pseudobarrel_sf"/>
</dbReference>
<evidence type="ECO:0000256" key="3">
    <source>
        <dbReference type="ARBA" id="ARBA00023125"/>
    </source>
</evidence>
<keyword evidence="2" id="KW-0805">Transcription regulation</keyword>
<dbReference type="GO" id="GO:0005634">
    <property type="term" value="C:nucleus"/>
    <property type="evidence" value="ECO:0007669"/>
    <property type="project" value="UniProtKB-SubCell"/>
</dbReference>
<organism evidence="7 8">
    <name type="scientific">Acorus gramineus</name>
    <name type="common">Dwarf sweet flag</name>
    <dbReference type="NCBI Taxonomy" id="55184"/>
    <lineage>
        <taxon>Eukaryota</taxon>
        <taxon>Viridiplantae</taxon>
        <taxon>Streptophyta</taxon>
        <taxon>Embryophyta</taxon>
        <taxon>Tracheophyta</taxon>
        <taxon>Spermatophyta</taxon>
        <taxon>Magnoliopsida</taxon>
        <taxon>Liliopsida</taxon>
        <taxon>Acoraceae</taxon>
        <taxon>Acorus</taxon>
    </lineage>
</organism>
<keyword evidence="8" id="KW-1185">Reference proteome</keyword>
<evidence type="ECO:0000259" key="6">
    <source>
        <dbReference type="PROSITE" id="PS50863"/>
    </source>
</evidence>
<comment type="subcellular location">
    <subcellularLocation>
        <location evidence="1">Nucleus</location>
    </subcellularLocation>
</comment>
<dbReference type="EMBL" id="JAUJYN010000003">
    <property type="protein sequence ID" value="KAK1276009.1"/>
    <property type="molecule type" value="Genomic_DNA"/>
</dbReference>
<proteinExistence type="predicted"/>
<dbReference type="AlphaFoldDB" id="A0AAV9BIB3"/>